<dbReference type="Proteomes" id="UP000235005">
    <property type="component" value="Unassembled WGS sequence"/>
</dbReference>
<organism evidence="2 3">
    <name type="scientific">Pseudohalioglobus lutimaris</name>
    <dbReference type="NCBI Taxonomy" id="1737061"/>
    <lineage>
        <taxon>Bacteria</taxon>
        <taxon>Pseudomonadati</taxon>
        <taxon>Pseudomonadota</taxon>
        <taxon>Gammaproteobacteria</taxon>
        <taxon>Cellvibrionales</taxon>
        <taxon>Halieaceae</taxon>
        <taxon>Pseudohalioglobus</taxon>
    </lineage>
</organism>
<dbReference type="OrthoDB" id="543560at2"/>
<keyword evidence="1" id="KW-0732">Signal</keyword>
<dbReference type="Pfam" id="PF12228">
    <property type="entry name" value="DUF3604"/>
    <property type="match status" value="1"/>
</dbReference>
<protein>
    <recommendedName>
        <fullName evidence="4">DUF3604 domain-containing protein</fullName>
    </recommendedName>
</protein>
<dbReference type="InterPro" id="IPR022028">
    <property type="entry name" value="DUF3604"/>
</dbReference>
<comment type="caution">
    <text evidence="2">The sequence shown here is derived from an EMBL/GenBank/DDBJ whole genome shotgun (WGS) entry which is preliminary data.</text>
</comment>
<sequence length="667" mass="73263">MNKVIRVPAFLLLPAGLLLSACGGVEPPAESAYAAREFAPAIARAPCKRNEETRQALFGDLHIHTSLSNDAWNFDVRVQPDDAYAYAFGEPILLPLGDDYRARRAQIDRPLDFAGVTDHAEFFGEQAVCQDPDAAGYASSFCEVMRSGEGRAPQLVMQIMSPFSKRKQSVCGDAGADCAVRTGNTWRHMIEAAQRWNDTSDNCERTTFIAYEYSSFRLGSNLHRNVIFRNTAVLQRPVSYLDVHREWDLWRILKEQCIDGDTGCDVLAIPHNSNISNGRMFAVDYPGASSVTEQAARARLRQQIEPVVEIMQHKGDSECRNGLQGVLGAEDELCRFERFEELAFSRFVGEGEEVGQCYDGPLADWLPHLGPNCLDRKNYARYALVEGLREQKRLGVNPFKFGLSASTDTHNGTGGGVQEADFPGHLGNGDSMPQQRVSFSPDNAGNAYNNPGGLIGVWAEENSRDSIFDALQRREVFGTSGPRIRPRFFGAWQLDAALCEGPDGTARAYAQAVPMGGDLPARAGDAPVFLVAATADAGSDRFPGTPLQRLQVIKGWADEEGNHHQRVYDVAGEANNGADVDPQTCAPRGDGFGQLCAVWRDPEFDAGVASVYYLRAVENPSCRYTAHQCLQLPAAERPGDCEQPLMDPVIQERAWSSPIWYTPDVSG</sequence>
<evidence type="ECO:0000313" key="3">
    <source>
        <dbReference type="Proteomes" id="UP000235005"/>
    </source>
</evidence>
<accession>A0A2N5X7I5</accession>
<evidence type="ECO:0000313" key="2">
    <source>
        <dbReference type="EMBL" id="PLW70448.1"/>
    </source>
</evidence>
<dbReference type="AlphaFoldDB" id="A0A2N5X7I5"/>
<feature type="chain" id="PRO_5014769275" description="DUF3604 domain-containing protein" evidence="1">
    <location>
        <begin position="21"/>
        <end position="667"/>
    </location>
</feature>
<evidence type="ECO:0000256" key="1">
    <source>
        <dbReference type="SAM" id="SignalP"/>
    </source>
</evidence>
<gene>
    <name evidence="2" type="ORF">C0039_04415</name>
</gene>
<proteinExistence type="predicted"/>
<reference evidence="2 3" key="1">
    <citation type="submission" date="2018-01" db="EMBL/GenBank/DDBJ databases">
        <title>The draft genome sequence of Halioglobus lutimaris HF004.</title>
        <authorList>
            <person name="Du Z.-J."/>
            <person name="Shi M.-J."/>
        </authorList>
    </citation>
    <scope>NUCLEOTIDE SEQUENCE [LARGE SCALE GENOMIC DNA]</scope>
    <source>
        <strain evidence="2 3">HF004</strain>
    </source>
</reference>
<dbReference type="EMBL" id="PKUS01000002">
    <property type="protein sequence ID" value="PLW70448.1"/>
    <property type="molecule type" value="Genomic_DNA"/>
</dbReference>
<name>A0A2N5X7I5_9GAMM</name>
<evidence type="ECO:0008006" key="4">
    <source>
        <dbReference type="Google" id="ProtNLM"/>
    </source>
</evidence>
<keyword evidence="3" id="KW-1185">Reference proteome</keyword>
<feature type="signal peptide" evidence="1">
    <location>
        <begin position="1"/>
        <end position="20"/>
    </location>
</feature>
<dbReference type="PROSITE" id="PS51257">
    <property type="entry name" value="PROKAR_LIPOPROTEIN"/>
    <property type="match status" value="1"/>
</dbReference>